<dbReference type="PANTHER" id="PTHR19359">
    <property type="entry name" value="CYTOCHROME B5"/>
    <property type="match status" value="1"/>
</dbReference>
<comment type="similarity">
    <text evidence="4">Belongs to the cytochrome b5 family.</text>
</comment>
<evidence type="ECO:0000313" key="6">
    <source>
        <dbReference type="EMBL" id="QHU34174.1"/>
    </source>
</evidence>
<dbReference type="SUPFAM" id="SSF55856">
    <property type="entry name" value="Cytochrome b5-like heme/steroid binding domain"/>
    <property type="match status" value="1"/>
</dbReference>
<dbReference type="InterPro" id="IPR001199">
    <property type="entry name" value="Cyt_B5-like_heme/steroid-bd"/>
</dbReference>
<dbReference type="EMBL" id="MN740567">
    <property type="protein sequence ID" value="QHU34174.1"/>
    <property type="molecule type" value="Genomic_DNA"/>
</dbReference>
<accession>A0A6C0LX78</accession>
<reference evidence="6" key="1">
    <citation type="journal article" date="2020" name="Nature">
        <title>Giant virus diversity and host interactions through global metagenomics.</title>
        <authorList>
            <person name="Schulz F."/>
            <person name="Roux S."/>
            <person name="Paez-Espino D."/>
            <person name="Jungbluth S."/>
            <person name="Walsh D.A."/>
            <person name="Denef V.J."/>
            <person name="McMahon K.D."/>
            <person name="Konstantinidis K.T."/>
            <person name="Eloe-Fadrosh E.A."/>
            <person name="Kyrpides N.C."/>
            <person name="Woyke T."/>
        </authorList>
    </citation>
    <scope>NUCLEOTIDE SEQUENCE</scope>
    <source>
        <strain evidence="6">GVMAG-S-1016713-123</strain>
    </source>
</reference>
<dbReference type="Pfam" id="PF00173">
    <property type="entry name" value="Cyt-b5"/>
    <property type="match status" value="1"/>
</dbReference>
<dbReference type="InterPro" id="IPR002937">
    <property type="entry name" value="Amino_oxidase"/>
</dbReference>
<dbReference type="Gene3D" id="3.50.50.60">
    <property type="entry name" value="FAD/NAD(P)-binding domain"/>
    <property type="match status" value="2"/>
</dbReference>
<dbReference type="Gene3D" id="3.10.120.10">
    <property type="entry name" value="Cytochrome b5-like heme/steroid binding domain"/>
    <property type="match status" value="1"/>
</dbReference>
<keyword evidence="1" id="KW-0349">Heme</keyword>
<dbReference type="GO" id="GO:0016491">
    <property type="term" value="F:oxidoreductase activity"/>
    <property type="evidence" value="ECO:0007669"/>
    <property type="project" value="InterPro"/>
</dbReference>
<dbReference type="InterPro" id="IPR036188">
    <property type="entry name" value="FAD/NAD-bd_sf"/>
</dbReference>
<dbReference type="SMART" id="SM01117">
    <property type="entry name" value="Cyt-b5"/>
    <property type="match status" value="1"/>
</dbReference>
<dbReference type="GO" id="GO:0020037">
    <property type="term" value="F:heme binding"/>
    <property type="evidence" value="ECO:0007669"/>
    <property type="project" value="TreeGrafter"/>
</dbReference>
<proteinExistence type="inferred from homology"/>
<dbReference type="Pfam" id="PF13450">
    <property type="entry name" value="NAD_binding_8"/>
    <property type="match status" value="1"/>
</dbReference>
<evidence type="ECO:0000256" key="3">
    <source>
        <dbReference type="ARBA" id="ARBA00023004"/>
    </source>
</evidence>
<dbReference type="InterPro" id="IPR036400">
    <property type="entry name" value="Cyt_B5-like_heme/steroid_sf"/>
</dbReference>
<protein>
    <recommendedName>
        <fullName evidence="5">Cytochrome b5 heme-binding domain-containing protein</fullName>
    </recommendedName>
</protein>
<evidence type="ECO:0000256" key="4">
    <source>
        <dbReference type="ARBA" id="ARBA00038168"/>
    </source>
</evidence>
<keyword evidence="2" id="KW-0479">Metal-binding</keyword>
<evidence type="ECO:0000259" key="5">
    <source>
        <dbReference type="PROSITE" id="PS50255"/>
    </source>
</evidence>
<dbReference type="GO" id="GO:0046872">
    <property type="term" value="F:metal ion binding"/>
    <property type="evidence" value="ECO:0007669"/>
    <property type="project" value="UniProtKB-KW"/>
</dbReference>
<evidence type="ECO:0000256" key="2">
    <source>
        <dbReference type="ARBA" id="ARBA00022723"/>
    </source>
</evidence>
<dbReference type="PROSITE" id="PS50255">
    <property type="entry name" value="CYTOCHROME_B5_2"/>
    <property type="match status" value="1"/>
</dbReference>
<name>A0A6C0LX78_9ZZZZ</name>
<dbReference type="AlphaFoldDB" id="A0A6C0LX78"/>
<feature type="domain" description="Cytochrome b5 heme-binding" evidence="5">
    <location>
        <begin position="419"/>
        <end position="495"/>
    </location>
</feature>
<keyword evidence="3" id="KW-0408">Iron</keyword>
<sequence length="501" mass="57637">MKTFEYDYIVIGGGISGLVACYNLAKENRTKILLAERLPRLGGKIYTESYKHNGKSFLMERGAARFHKGQTHVMDLLKDLCLDTDIINYPSEITCGESLFPLLSSISLRIREGNVSKMNDLTFIEYVEKYETIDVLKRLRKYTYYETLDKGNALYIAEKLIYHYGDIQYLTLRKGLSSIVDMVTSKIHSQNNVTIQCNMNAADVKRVRGGLVVSFSNKLQYISKNVIFAVPGKYLVGFSLFEHLKCDIESIYYKTLNRIYALLPKSTKRINREKVITSNDKLNTMKIINEQPALVSYCDGDCAKKWFDITSEKNIDTMIAKELSRIEKRNVKPKKTWSYYWPNSLGLWKPGSDYTRINRKMVNPLKHVYVCGDTFSLDQCWIEGALSTTMKVVDLCGKQNKKMRKNKTRKRNTKGGSKRTTYTMSDVRKHNTRDDGWIVLYNKVYNITDWIGKHPGGIIIEEYLGKNGTSAFEASGHPDYVRKNIFPKYQIGTLVSKTKKM</sequence>
<dbReference type="Pfam" id="PF01593">
    <property type="entry name" value="Amino_oxidase"/>
    <property type="match status" value="1"/>
</dbReference>
<evidence type="ECO:0000256" key="1">
    <source>
        <dbReference type="ARBA" id="ARBA00022617"/>
    </source>
</evidence>
<organism evidence="6">
    <name type="scientific">viral metagenome</name>
    <dbReference type="NCBI Taxonomy" id="1070528"/>
    <lineage>
        <taxon>unclassified sequences</taxon>
        <taxon>metagenomes</taxon>
        <taxon>organismal metagenomes</taxon>
    </lineage>
</organism>
<dbReference type="Gene3D" id="3.90.660.20">
    <property type="entry name" value="Protoporphyrinogen oxidase, mitochondrial, domain 2"/>
    <property type="match status" value="1"/>
</dbReference>
<dbReference type="SUPFAM" id="SSF51905">
    <property type="entry name" value="FAD/NAD(P)-binding domain"/>
    <property type="match status" value="1"/>
</dbReference>
<dbReference type="PROSITE" id="PS51257">
    <property type="entry name" value="PROKAR_LIPOPROTEIN"/>
    <property type="match status" value="1"/>
</dbReference>
<dbReference type="InterPro" id="IPR050668">
    <property type="entry name" value="Cytochrome_b5"/>
</dbReference>
<dbReference type="GO" id="GO:0016020">
    <property type="term" value="C:membrane"/>
    <property type="evidence" value="ECO:0007669"/>
    <property type="project" value="TreeGrafter"/>
</dbReference>